<organism evidence="13 14">
    <name type="scientific">Candidatus Segetimicrobium genomatis</name>
    <dbReference type="NCBI Taxonomy" id="2569760"/>
    <lineage>
        <taxon>Bacteria</taxon>
        <taxon>Bacillati</taxon>
        <taxon>Candidatus Sysuimicrobiota</taxon>
        <taxon>Candidatus Sysuimicrobiia</taxon>
        <taxon>Candidatus Sysuimicrobiales</taxon>
        <taxon>Candidatus Segetimicrobiaceae</taxon>
        <taxon>Candidatus Segetimicrobium</taxon>
    </lineage>
</organism>
<evidence type="ECO:0000259" key="12">
    <source>
        <dbReference type="Pfam" id="PF02744"/>
    </source>
</evidence>
<keyword evidence="2 13" id="KW-0808">Transferase</keyword>
<evidence type="ECO:0000256" key="10">
    <source>
        <dbReference type="PIRSR" id="PIRSR000808-3"/>
    </source>
</evidence>
<evidence type="ECO:0000256" key="3">
    <source>
        <dbReference type="ARBA" id="ARBA00022695"/>
    </source>
</evidence>
<evidence type="ECO:0000256" key="4">
    <source>
        <dbReference type="ARBA" id="ARBA00022723"/>
    </source>
</evidence>
<dbReference type="InterPro" id="IPR005849">
    <property type="entry name" value="GalP_Utransf_N"/>
</dbReference>
<feature type="binding site" evidence="10">
    <location>
        <position position="164"/>
    </location>
    <ligand>
        <name>Zn(2+)</name>
        <dbReference type="ChEBI" id="CHEBI:29105"/>
    </ligand>
</feature>
<keyword evidence="4 10" id="KW-0479">Metal-binding</keyword>
<dbReference type="NCBIfam" id="TIGR00209">
    <property type="entry name" value="galT_1"/>
    <property type="match status" value="1"/>
</dbReference>
<evidence type="ECO:0000313" key="14">
    <source>
        <dbReference type="Proteomes" id="UP000318509"/>
    </source>
</evidence>
<reference evidence="13 14" key="1">
    <citation type="journal article" date="2019" name="Nat. Microbiol.">
        <title>Mediterranean grassland soil C-N compound turnover is dependent on rainfall and depth, and is mediated by genomically divergent microorganisms.</title>
        <authorList>
            <person name="Diamond S."/>
            <person name="Andeer P.F."/>
            <person name="Li Z."/>
            <person name="Crits-Christoph A."/>
            <person name="Burstein D."/>
            <person name="Anantharaman K."/>
            <person name="Lane K.R."/>
            <person name="Thomas B.C."/>
            <person name="Pan C."/>
            <person name="Northen T.R."/>
            <person name="Banfield J.F."/>
        </authorList>
    </citation>
    <scope>NUCLEOTIDE SEQUENCE [LARGE SCALE GENOMIC DNA]</scope>
    <source>
        <strain evidence="13">NP_3</strain>
    </source>
</reference>
<dbReference type="PANTHER" id="PTHR42763">
    <property type="entry name" value="ADP-GLUCOSE PHOSPHORYLASE"/>
    <property type="match status" value="1"/>
</dbReference>
<keyword evidence="3 13" id="KW-0548">Nucleotidyltransferase</keyword>
<comment type="cofactor">
    <cofactor evidence="10">
        <name>Zn(2+)</name>
        <dbReference type="ChEBI" id="CHEBI:29105"/>
    </cofactor>
    <text evidence="10">Binds 1 zinc ion per subunit.</text>
</comment>
<evidence type="ECO:0000256" key="5">
    <source>
        <dbReference type="ARBA" id="ARBA00022833"/>
    </source>
</evidence>
<dbReference type="Pfam" id="PF01087">
    <property type="entry name" value="GalP_UDP_transf"/>
    <property type="match status" value="1"/>
</dbReference>
<dbReference type="Gene3D" id="3.30.428.10">
    <property type="entry name" value="HIT-like"/>
    <property type="match status" value="2"/>
</dbReference>
<comment type="caution">
    <text evidence="13">The sequence shown here is derived from an EMBL/GenBank/DDBJ whole genome shotgun (WGS) entry which is preliminary data.</text>
</comment>
<evidence type="ECO:0000313" key="13">
    <source>
        <dbReference type="EMBL" id="TMI94039.1"/>
    </source>
</evidence>
<evidence type="ECO:0000256" key="1">
    <source>
        <dbReference type="ARBA" id="ARBA00010951"/>
    </source>
</evidence>
<gene>
    <name evidence="13" type="primary">galT</name>
    <name evidence="13" type="ORF">E6H00_00330</name>
</gene>
<feature type="binding site" evidence="10">
    <location>
        <position position="40"/>
    </location>
    <ligand>
        <name>Zn(2+)</name>
        <dbReference type="ChEBI" id="CHEBI:29105"/>
    </ligand>
</feature>
<feature type="binding site" evidence="10">
    <location>
        <position position="43"/>
    </location>
    <ligand>
        <name>Zn(2+)</name>
        <dbReference type="ChEBI" id="CHEBI:29105"/>
    </ligand>
</feature>
<evidence type="ECO:0000256" key="8">
    <source>
        <dbReference type="NCBIfam" id="TIGR00209"/>
    </source>
</evidence>
<dbReference type="Pfam" id="PF02744">
    <property type="entry name" value="GalP_UDP_tr_C"/>
    <property type="match status" value="1"/>
</dbReference>
<dbReference type="PANTHER" id="PTHR42763:SF1">
    <property type="entry name" value="UDP-GLUCOSE--HEXOSE-1-PHOSPHATE URIDYLYLTRANSFERASE"/>
    <property type="match status" value="1"/>
</dbReference>
<accession>A0A537KE17</accession>
<comment type="similarity">
    <text evidence="1">Belongs to the galactose-1-phosphate uridylyltransferase type 1 family.</text>
</comment>
<protein>
    <recommendedName>
        <fullName evidence="8">Galactose-1-phosphate uridylyltransferase</fullName>
        <ecNumber evidence="8">2.7.7.12</ecNumber>
    </recommendedName>
</protein>
<keyword evidence="7" id="KW-0119">Carbohydrate metabolism</keyword>
<dbReference type="GO" id="GO:0006012">
    <property type="term" value="P:galactose metabolic process"/>
    <property type="evidence" value="ECO:0007669"/>
    <property type="project" value="UniProtKB-UniRule"/>
</dbReference>
<dbReference type="InterPro" id="IPR001937">
    <property type="entry name" value="GalP_UDPtransf1"/>
</dbReference>
<evidence type="ECO:0000256" key="7">
    <source>
        <dbReference type="ARBA" id="ARBA00023277"/>
    </source>
</evidence>
<feature type="domain" description="Galactose-1-phosphate uridyl transferase N-terminal" evidence="11">
    <location>
        <begin position="3"/>
        <end position="176"/>
    </location>
</feature>
<dbReference type="PIRSF" id="PIRSF000808">
    <property type="entry name" value="GalT"/>
    <property type="match status" value="1"/>
</dbReference>
<dbReference type="Proteomes" id="UP000318509">
    <property type="component" value="Unassembled WGS sequence"/>
</dbReference>
<feature type="domain" description="Galactose-1-phosphate uridyl transferase C-terminal" evidence="12">
    <location>
        <begin position="185"/>
        <end position="298"/>
    </location>
</feature>
<dbReference type="AlphaFoldDB" id="A0A537KE17"/>
<dbReference type="EC" id="2.7.7.12" evidence="8"/>
<keyword evidence="6" id="KW-0299">Galactose metabolism</keyword>
<name>A0A537KE17_9BACT</name>
<dbReference type="InterPro" id="IPR005850">
    <property type="entry name" value="GalP_Utransf_C"/>
</dbReference>
<dbReference type="EMBL" id="VBAK01000011">
    <property type="protein sequence ID" value="TMI94039.1"/>
    <property type="molecule type" value="Genomic_DNA"/>
</dbReference>
<dbReference type="InterPro" id="IPR036265">
    <property type="entry name" value="HIT-like_sf"/>
</dbReference>
<dbReference type="GO" id="GO:0008270">
    <property type="term" value="F:zinc ion binding"/>
    <property type="evidence" value="ECO:0007669"/>
    <property type="project" value="InterPro"/>
</dbReference>
<evidence type="ECO:0000259" key="11">
    <source>
        <dbReference type="Pfam" id="PF01087"/>
    </source>
</evidence>
<keyword evidence="5 10" id="KW-0862">Zinc</keyword>
<feature type="binding site" evidence="10">
    <location>
        <position position="113"/>
    </location>
    <ligand>
        <name>Zn(2+)</name>
        <dbReference type="ChEBI" id="CHEBI:29105"/>
    </ligand>
</feature>
<dbReference type="InterPro" id="IPR053177">
    <property type="entry name" value="ADP-glucose_phosphorylase"/>
</dbReference>
<evidence type="ECO:0000256" key="9">
    <source>
        <dbReference type="PIRSR" id="PIRSR000808-1"/>
    </source>
</evidence>
<sequence>MPELRKDPITRRWVIVATERAARPTDFPPGEPLPAHSASCPFCEGQESRTPPEITAVRRPGSLPNTPGWEVRVVPNKYPALRIEGSTASVHDGLFETMGGVGAHEVIIETPRHDLHPATLPPGQMATAAWMYRERYRDLDRDERFKYLLLFRNHGRSAGASLTHPHTQLIALPIVPKRATEELEGAQSYFAREGRCVYCDVLRQEVAARIRVVWENGEFISFAPFAAWCPFECWLVPKRHEAAFGSLTDAQIPALAEAMQQTLGRLYRCLSDPPYNYIIHTAPYDAKVGHFYHWHIEIIPRLSQVAGFEWGSGFYINTVPPEDAARYLREVVFPAPQGQPAPAD</sequence>
<evidence type="ECO:0000256" key="6">
    <source>
        <dbReference type="ARBA" id="ARBA00023144"/>
    </source>
</evidence>
<dbReference type="SUPFAM" id="SSF54197">
    <property type="entry name" value="HIT-like"/>
    <property type="match status" value="2"/>
</dbReference>
<dbReference type="GO" id="GO:0008108">
    <property type="term" value="F:UDP-glucose:hexose-1-phosphate uridylyltransferase activity"/>
    <property type="evidence" value="ECO:0007669"/>
    <property type="project" value="UniProtKB-UniRule"/>
</dbReference>
<evidence type="ECO:0000256" key="2">
    <source>
        <dbReference type="ARBA" id="ARBA00022679"/>
    </source>
</evidence>
<feature type="active site" description="Tele-UMP-histidine intermediate" evidence="9">
    <location>
        <position position="166"/>
    </location>
</feature>
<dbReference type="UniPathway" id="UPA00214"/>
<proteinExistence type="inferred from homology"/>